<reference evidence="1 2" key="1">
    <citation type="submission" date="2015-09" db="EMBL/GenBank/DDBJ databases">
        <title>Aphanizomenon flos-aquae WA102.</title>
        <authorList>
            <person name="Driscoll C."/>
        </authorList>
    </citation>
    <scope>NUCLEOTIDE SEQUENCE [LARGE SCALE GENOMIC DNA]</scope>
    <source>
        <strain evidence="1">WA102</strain>
    </source>
</reference>
<dbReference type="Proteomes" id="UP000092093">
    <property type="component" value="Unassembled WGS sequence"/>
</dbReference>
<dbReference type="PATRIC" id="fig|1710896.3.peg.1771"/>
<sequence length="67" mass="7625">DHVARNESDVNFRNQLFVALTRARGWANLSGVGSYPMYEEMRKVIASGESFTFTYKRPPKRDIGDGD</sequence>
<evidence type="ECO:0000313" key="1">
    <source>
        <dbReference type="EMBL" id="OBQ43193.1"/>
    </source>
</evidence>
<dbReference type="AlphaFoldDB" id="A0A1B7X1J0"/>
<feature type="non-terminal residue" evidence="1">
    <location>
        <position position="1"/>
    </location>
</feature>
<proteinExistence type="predicted"/>
<name>A0A1B7X1J0_APHFL</name>
<organism evidence="1 2">
    <name type="scientific">Aphanizomenon flos-aquae WA102</name>
    <dbReference type="NCBI Taxonomy" id="1710896"/>
    <lineage>
        <taxon>Bacteria</taxon>
        <taxon>Bacillati</taxon>
        <taxon>Cyanobacteriota</taxon>
        <taxon>Cyanophyceae</taxon>
        <taxon>Nostocales</taxon>
        <taxon>Aphanizomenonaceae</taxon>
        <taxon>Aphanizomenon</taxon>
    </lineage>
</organism>
<dbReference type="EMBL" id="LJOW01000065">
    <property type="protein sequence ID" value="OBQ43193.1"/>
    <property type="molecule type" value="Genomic_DNA"/>
</dbReference>
<gene>
    <name evidence="1" type="ORF">AN484_13640</name>
</gene>
<comment type="caution">
    <text evidence="1">The sequence shown here is derived from an EMBL/GenBank/DDBJ whole genome shotgun (WGS) entry which is preliminary data.</text>
</comment>
<evidence type="ECO:0008006" key="3">
    <source>
        <dbReference type="Google" id="ProtNLM"/>
    </source>
</evidence>
<accession>A0A1B7X1J0</accession>
<protein>
    <recommendedName>
        <fullName evidence="3">UvrD-like helicase C-terminal domain-containing protein</fullName>
    </recommendedName>
</protein>
<evidence type="ECO:0000313" key="2">
    <source>
        <dbReference type="Proteomes" id="UP000092093"/>
    </source>
</evidence>